<dbReference type="InterPro" id="IPR008803">
    <property type="entry name" value="RHD3/Sey1"/>
</dbReference>
<evidence type="ECO:0000313" key="2">
    <source>
        <dbReference type="EMBL" id="EMS57128.1"/>
    </source>
</evidence>
<dbReference type="EMBL" id="KD149568">
    <property type="protein sequence ID" value="EMS57128.1"/>
    <property type="molecule type" value="Genomic_DNA"/>
</dbReference>
<dbReference type="Pfam" id="PF20428">
    <property type="entry name" value="Sey1_3HB"/>
    <property type="match status" value="1"/>
</dbReference>
<gene>
    <name evidence="2" type="ORF">TRIUR3_10795</name>
</gene>
<dbReference type="GO" id="GO:0016320">
    <property type="term" value="P:endoplasmic reticulum membrane fusion"/>
    <property type="evidence" value="ECO:0007669"/>
    <property type="project" value="TreeGrafter"/>
</dbReference>
<dbReference type="InterPro" id="IPR046758">
    <property type="entry name" value="Sey1/RHD3-like_3HB"/>
</dbReference>
<dbReference type="GO" id="GO:0003924">
    <property type="term" value="F:GTPase activity"/>
    <property type="evidence" value="ECO:0007669"/>
    <property type="project" value="TreeGrafter"/>
</dbReference>
<accession>M7Z1Z2</accession>
<organism evidence="2">
    <name type="scientific">Triticum urartu</name>
    <name type="common">Red wild einkorn</name>
    <name type="synonym">Crithodium urartu</name>
    <dbReference type="NCBI Taxonomy" id="4572"/>
    <lineage>
        <taxon>Eukaryota</taxon>
        <taxon>Viridiplantae</taxon>
        <taxon>Streptophyta</taxon>
        <taxon>Embryophyta</taxon>
        <taxon>Tracheophyta</taxon>
        <taxon>Spermatophyta</taxon>
        <taxon>Magnoliopsida</taxon>
        <taxon>Liliopsida</taxon>
        <taxon>Poales</taxon>
        <taxon>Poaceae</taxon>
        <taxon>BOP clade</taxon>
        <taxon>Pooideae</taxon>
        <taxon>Triticodae</taxon>
        <taxon>Triticeae</taxon>
        <taxon>Triticinae</taxon>
        <taxon>Triticum</taxon>
    </lineage>
</organism>
<reference evidence="2" key="1">
    <citation type="journal article" date="2013" name="Nature">
        <title>Draft genome of the wheat A-genome progenitor Triticum urartu.</title>
        <authorList>
            <person name="Ling H.Q."/>
            <person name="Zhao S."/>
            <person name="Liu D."/>
            <person name="Wang J."/>
            <person name="Sun H."/>
            <person name="Zhang C."/>
            <person name="Fan H."/>
            <person name="Li D."/>
            <person name="Dong L."/>
            <person name="Tao Y."/>
            <person name="Gao C."/>
            <person name="Wu H."/>
            <person name="Li Y."/>
            <person name="Cui Y."/>
            <person name="Guo X."/>
            <person name="Zheng S."/>
            <person name="Wang B."/>
            <person name="Yu K."/>
            <person name="Liang Q."/>
            <person name="Yang W."/>
            <person name="Lou X."/>
            <person name="Chen J."/>
            <person name="Feng M."/>
            <person name="Jian J."/>
            <person name="Zhang X."/>
            <person name="Luo G."/>
            <person name="Jiang Y."/>
            <person name="Liu J."/>
            <person name="Wang Z."/>
            <person name="Sha Y."/>
            <person name="Zhang B."/>
            <person name="Wu H."/>
            <person name="Tang D."/>
            <person name="Shen Q."/>
            <person name="Xue P."/>
            <person name="Zou S."/>
            <person name="Wang X."/>
            <person name="Liu X."/>
            <person name="Wang F."/>
            <person name="Yang Y."/>
            <person name="An X."/>
            <person name="Dong Z."/>
            <person name="Zhang K."/>
            <person name="Zhang X."/>
            <person name="Luo M.C."/>
            <person name="Dvorak J."/>
            <person name="Tong Y."/>
            <person name="Wang J."/>
            <person name="Yang H."/>
            <person name="Li Z."/>
            <person name="Wang D."/>
            <person name="Zhang A."/>
            <person name="Wang J."/>
        </authorList>
    </citation>
    <scope>NUCLEOTIDE SEQUENCE</scope>
</reference>
<dbReference type="GO" id="GO:0005783">
    <property type="term" value="C:endoplasmic reticulum"/>
    <property type="evidence" value="ECO:0007669"/>
    <property type="project" value="TreeGrafter"/>
</dbReference>
<dbReference type="eggNOG" id="KOG2203">
    <property type="taxonomic scope" value="Eukaryota"/>
</dbReference>
<proteinExistence type="predicted"/>
<feature type="domain" description="Sey1/RHD3-like three-helix bundle" evidence="1">
    <location>
        <begin position="12"/>
        <end position="184"/>
    </location>
</feature>
<name>M7Z1Z2_TRIUA</name>
<sequence>MDGYKCEQPSYQALKLLSVLAVIRWDDKPDRIENILTSTLLDGSVESKSSSASSGDPLASTSWEEQKIEVLIPRIHHFAEQLKQVHPKHTLITPAQCKSVWKQFQSETEFTITQVVSTQNNSFDEPWQQAHMRGNGRLPPPWAMVAITVLGFDEIMMLLRNPIYMFLLFVGYLLVRALIVQLDIG</sequence>
<dbReference type="PANTHER" id="PTHR45923">
    <property type="entry name" value="PROTEIN SEY1"/>
    <property type="match status" value="1"/>
</dbReference>
<dbReference type="AlphaFoldDB" id="M7Z1Z2"/>
<evidence type="ECO:0000259" key="1">
    <source>
        <dbReference type="Pfam" id="PF20428"/>
    </source>
</evidence>
<dbReference type="STRING" id="4572.M7Z1Z2"/>
<dbReference type="PANTHER" id="PTHR45923:SF20">
    <property type="entry name" value="PROTEIN ROOT HAIR DEFECTIVE 3 HOMOLOG 2"/>
    <property type="match status" value="1"/>
</dbReference>
<protein>
    <submittedName>
        <fullName evidence="2">Protein ROOT HAIR DEFECTIVE 3-like protein 1</fullName>
    </submittedName>
</protein>